<name>A0A4R0RBP6_9APHY</name>
<gene>
    <name evidence="1" type="ORF">EIP91_007975</name>
</gene>
<dbReference type="AlphaFoldDB" id="A0A4R0RBP6"/>
<evidence type="ECO:0000313" key="2">
    <source>
        <dbReference type="Proteomes" id="UP000292702"/>
    </source>
</evidence>
<accession>A0A4R0RBP6</accession>
<dbReference type="STRING" id="92696.A0A4R0RBP6"/>
<dbReference type="EMBL" id="RWJN01000433">
    <property type="protein sequence ID" value="TCD61749.1"/>
    <property type="molecule type" value="Genomic_DNA"/>
</dbReference>
<organism evidence="1 2">
    <name type="scientific">Steccherinum ochraceum</name>
    <dbReference type="NCBI Taxonomy" id="92696"/>
    <lineage>
        <taxon>Eukaryota</taxon>
        <taxon>Fungi</taxon>
        <taxon>Dikarya</taxon>
        <taxon>Basidiomycota</taxon>
        <taxon>Agaricomycotina</taxon>
        <taxon>Agaricomycetes</taxon>
        <taxon>Polyporales</taxon>
        <taxon>Steccherinaceae</taxon>
        <taxon>Steccherinum</taxon>
    </lineage>
</organism>
<dbReference type="Proteomes" id="UP000292702">
    <property type="component" value="Unassembled WGS sequence"/>
</dbReference>
<protein>
    <submittedName>
        <fullName evidence="1">Uncharacterized protein</fullName>
    </submittedName>
</protein>
<evidence type="ECO:0000313" key="1">
    <source>
        <dbReference type="EMBL" id="TCD61749.1"/>
    </source>
</evidence>
<dbReference type="OrthoDB" id="5345779at2759"/>
<comment type="caution">
    <text evidence="1">The sequence shown here is derived from an EMBL/GenBank/DDBJ whole genome shotgun (WGS) entry which is preliminary data.</text>
</comment>
<proteinExistence type="predicted"/>
<reference evidence="1 2" key="1">
    <citation type="submission" date="2018-11" db="EMBL/GenBank/DDBJ databases">
        <title>Genome assembly of Steccherinum ochraceum LE-BIN_3174, the white-rot fungus of the Steccherinaceae family (The Residual Polyporoid clade, Polyporales, Basidiomycota).</title>
        <authorList>
            <person name="Fedorova T.V."/>
            <person name="Glazunova O.A."/>
            <person name="Landesman E.O."/>
            <person name="Moiseenko K.V."/>
            <person name="Psurtseva N.V."/>
            <person name="Savinova O.S."/>
            <person name="Shakhova N.V."/>
            <person name="Tyazhelova T.V."/>
            <person name="Vasina D.V."/>
        </authorList>
    </citation>
    <scope>NUCLEOTIDE SEQUENCE [LARGE SCALE GENOMIC DNA]</scope>
    <source>
        <strain evidence="1 2">LE-BIN_3174</strain>
    </source>
</reference>
<sequence length="300" mass="33717">MLDILSGLEALYLEFSGTPKETATLGAASGLVLTFKRLHTLSVRGFFTDFLEEAMSWQLPMLESLAVDFLGYRTDTPDILAFVEVHGARLTFLDIMSISSLDVASILYNCPQLTTFCFNPDWSLLPEPVFLGDGSQLVRYPHPNITTIGCHQLQYAFGVGFAATYASRDPLSAHLIRKANDFNFAALNKRNFPKLQRIRILNKMLLRDLEKADGPDPSCYERWERWWDQCAGQKIRLEDCTGAVLGTLPEKEVEETEDGSYVSSDAPVKDTFTVIRELMLECRRLTALPYQPGMQPAPAF</sequence>
<keyword evidence="2" id="KW-1185">Reference proteome</keyword>